<dbReference type="PROSITE" id="PS50975">
    <property type="entry name" value="ATP_GRASP"/>
    <property type="match status" value="2"/>
</dbReference>
<evidence type="ECO:0000256" key="3">
    <source>
        <dbReference type="ARBA" id="ARBA00005077"/>
    </source>
</evidence>
<dbReference type="SMART" id="SM01096">
    <property type="entry name" value="CPSase_L_D3"/>
    <property type="match status" value="1"/>
</dbReference>
<dbReference type="EC" id="6.3.4.16" evidence="18"/>
<feature type="binding site" evidence="18">
    <location>
        <position position="881"/>
    </location>
    <ligand>
        <name>Mg(2+)</name>
        <dbReference type="ChEBI" id="CHEBI:18420"/>
        <label>3</label>
    </ligand>
</feature>
<dbReference type="InterPro" id="IPR011761">
    <property type="entry name" value="ATP-grasp"/>
</dbReference>
<feature type="binding site" evidence="18">
    <location>
        <position position="755"/>
    </location>
    <ligand>
        <name>ATP</name>
        <dbReference type="ChEBI" id="CHEBI:30616"/>
        <label>2</label>
    </ligand>
</feature>
<evidence type="ECO:0000313" key="21">
    <source>
        <dbReference type="EMBL" id="MFC7125906.1"/>
    </source>
</evidence>
<comment type="function">
    <text evidence="16 18">Large subunit of the glutamine-dependent carbamoyl phosphate synthetase (CPSase). CPSase catalyzes the formation of carbamoyl phosphate from the ammonia moiety of glutamine, carbonate, and phosphate donated by ATP, constituting the first step of 2 biosynthetic pathways, one leading to arginine and/or urea and the other to pyrimidine nucleotides. The large subunit (synthetase) binds the substrates ammonia (free or transferred from glutamine from the small subunit), hydrogencarbonate and ATP and carries out an ATP-coupled ligase reaction, activating hydrogencarbonate by forming carboxy phosphate which reacts with ammonia to form carbamoyl phosphate.</text>
</comment>
<evidence type="ECO:0000256" key="7">
    <source>
        <dbReference type="ARBA" id="ARBA00022605"/>
    </source>
</evidence>
<feature type="region of interest" description="Allosteric domain" evidence="18">
    <location>
        <begin position="978"/>
        <end position="1275"/>
    </location>
</feature>
<dbReference type="PROSITE" id="PS00867">
    <property type="entry name" value="CPSASE_2"/>
    <property type="match status" value="1"/>
</dbReference>
<accession>A0ABD5X3X3</accession>
<feature type="binding site" evidence="18">
    <location>
        <position position="176"/>
    </location>
    <ligand>
        <name>ATP</name>
        <dbReference type="ChEBI" id="CHEBI:30616"/>
        <label>1</label>
    </ligand>
</feature>
<dbReference type="Pfam" id="PF02786">
    <property type="entry name" value="CPSase_L_D2"/>
    <property type="match status" value="2"/>
</dbReference>
<dbReference type="RefSeq" id="WP_382231009.1">
    <property type="nucleotide sequence ID" value="NZ_JAODIY010000011.1"/>
</dbReference>
<dbReference type="NCBIfam" id="TIGR01369">
    <property type="entry name" value="CPSaseII_lrg"/>
    <property type="match status" value="1"/>
</dbReference>
<dbReference type="PROSITE" id="PS00866">
    <property type="entry name" value="CPSASE_1"/>
    <property type="match status" value="1"/>
</dbReference>
<feature type="region of interest" description="Disordered" evidence="19">
    <location>
        <begin position="511"/>
        <end position="542"/>
    </location>
</feature>
<keyword evidence="13 18" id="KW-0665">Pyrimidine biosynthesis</keyword>
<evidence type="ECO:0000256" key="15">
    <source>
        <dbReference type="ARBA" id="ARBA00047359"/>
    </source>
</evidence>
<comment type="similarity">
    <text evidence="4 18">Belongs to the CarB family.</text>
</comment>
<keyword evidence="9 18" id="KW-0677">Repeat</keyword>
<keyword evidence="6 18" id="KW-0436">Ligase</keyword>
<feature type="binding site" evidence="18">
    <location>
        <position position="284"/>
    </location>
    <ligand>
        <name>Mg(2+)</name>
        <dbReference type="ChEBI" id="CHEBI:18420"/>
        <label>1</label>
    </ligand>
</feature>
<feature type="binding site" evidence="18">
    <location>
        <position position="175"/>
    </location>
    <ligand>
        <name>ATP</name>
        <dbReference type="ChEBI" id="CHEBI:30616"/>
        <label>1</label>
    </ligand>
</feature>
<feature type="binding site" evidence="18">
    <location>
        <position position="883"/>
    </location>
    <ligand>
        <name>Mg(2+)</name>
        <dbReference type="ChEBI" id="CHEBI:18420"/>
        <label>4</label>
    </ligand>
</feature>
<keyword evidence="5 18" id="KW-0055">Arginine biosynthesis</keyword>
<proteinExistence type="inferred from homology"/>
<feature type="binding site" evidence="18">
    <location>
        <position position="301"/>
    </location>
    <ligand>
        <name>Mn(2+)</name>
        <dbReference type="ChEBI" id="CHEBI:29035"/>
        <label>1</label>
    </ligand>
</feature>
<feature type="domain" description="ATP-grasp" evidence="20">
    <location>
        <begin position="132"/>
        <end position="330"/>
    </location>
</feature>
<keyword evidence="11 18" id="KW-0067">ATP-binding</keyword>
<feature type="binding site" evidence="18">
    <location>
        <position position="794"/>
    </location>
    <ligand>
        <name>ATP</name>
        <dbReference type="ChEBI" id="CHEBI:30616"/>
        <label>2</label>
    </ligand>
</feature>
<dbReference type="Pfam" id="PF02787">
    <property type="entry name" value="CPSase_L_D3"/>
    <property type="match status" value="1"/>
</dbReference>
<evidence type="ECO:0000256" key="19">
    <source>
        <dbReference type="SAM" id="MobiDB-lite"/>
    </source>
</evidence>
<feature type="binding site" evidence="18">
    <location>
        <position position="796"/>
    </location>
    <ligand>
        <name>ATP</name>
        <dbReference type="ChEBI" id="CHEBI:30616"/>
        <label>2</label>
    </ligand>
</feature>
<feature type="binding site" evidence="18">
    <location>
        <position position="829"/>
    </location>
    <ligand>
        <name>ATP</name>
        <dbReference type="ChEBI" id="CHEBI:30616"/>
        <label>2</label>
    </ligand>
</feature>
<dbReference type="SUPFAM" id="SSF48108">
    <property type="entry name" value="Carbamoyl phosphate synthetase, large subunit connection domain"/>
    <property type="match status" value="2"/>
</dbReference>
<feature type="binding site" evidence="18">
    <location>
        <position position="301"/>
    </location>
    <ligand>
        <name>Mg(2+)</name>
        <dbReference type="ChEBI" id="CHEBI:18420"/>
        <label>1</label>
    </ligand>
</feature>
<feature type="binding site" evidence="18">
    <location>
        <position position="284"/>
    </location>
    <ligand>
        <name>Mn(2+)</name>
        <dbReference type="ChEBI" id="CHEBI:29035"/>
        <label>1</label>
    </ligand>
</feature>
<evidence type="ECO:0000256" key="11">
    <source>
        <dbReference type="ARBA" id="ARBA00022840"/>
    </source>
</evidence>
<evidence type="ECO:0000256" key="12">
    <source>
        <dbReference type="ARBA" id="ARBA00022842"/>
    </source>
</evidence>
<feature type="binding site" evidence="18">
    <location>
        <position position="828"/>
    </location>
    <ligand>
        <name>ATP</name>
        <dbReference type="ChEBI" id="CHEBI:30616"/>
        <label>2</label>
    </ligand>
</feature>
<feature type="binding site" evidence="18">
    <location>
        <position position="301"/>
    </location>
    <ligand>
        <name>Mg(2+)</name>
        <dbReference type="ChEBI" id="CHEBI:18420"/>
        <label>2</label>
    </ligand>
</feature>
<feature type="binding site" evidence="18">
    <location>
        <position position="169"/>
    </location>
    <ligand>
        <name>ATP</name>
        <dbReference type="ChEBI" id="CHEBI:30616"/>
        <label>1</label>
    </ligand>
</feature>
<evidence type="ECO:0000256" key="6">
    <source>
        <dbReference type="ARBA" id="ARBA00022598"/>
    </source>
</evidence>
<feature type="binding site" evidence="18">
    <location>
        <position position="284"/>
    </location>
    <ligand>
        <name>ATP</name>
        <dbReference type="ChEBI" id="CHEBI:30616"/>
        <label>1</label>
    </ligand>
</feature>
<evidence type="ECO:0000256" key="16">
    <source>
        <dbReference type="ARBA" id="ARBA00057223"/>
    </source>
</evidence>
<dbReference type="HAMAP" id="MF_01210_A">
    <property type="entry name" value="CPSase_L_chain_A"/>
    <property type="match status" value="1"/>
</dbReference>
<keyword evidence="7 18" id="KW-0028">Amino-acid biosynthesis</keyword>
<keyword evidence="10 18" id="KW-0547">Nucleotide-binding</keyword>
<dbReference type="GO" id="GO:0046872">
    <property type="term" value="F:metal ion binding"/>
    <property type="evidence" value="ECO:0007669"/>
    <property type="project" value="UniProtKB-KW"/>
</dbReference>
<dbReference type="InterPro" id="IPR005479">
    <property type="entry name" value="CPAse_ATP-bd"/>
</dbReference>
<feature type="binding site" evidence="18">
    <location>
        <position position="128"/>
    </location>
    <ligand>
        <name>ATP</name>
        <dbReference type="ChEBI" id="CHEBI:30616"/>
        <label>1</label>
    </ligand>
</feature>
<feature type="binding site" evidence="18">
    <location>
        <position position="881"/>
    </location>
    <ligand>
        <name>Mg(2+)</name>
        <dbReference type="ChEBI" id="CHEBI:18420"/>
        <label>4</label>
    </ligand>
</feature>
<dbReference type="SUPFAM" id="SSF52440">
    <property type="entry name" value="PreATP-grasp domain"/>
    <property type="match status" value="2"/>
</dbReference>
<dbReference type="InterPro" id="IPR036897">
    <property type="entry name" value="CarbamoylP_synth_lsu_oligo_sf"/>
</dbReference>
<protein>
    <recommendedName>
        <fullName evidence="18">Carbamoyl phosphate synthase large chain</fullName>
        <ecNumber evidence="18">6.3.4.16</ecNumber>
        <ecNumber evidence="18">6.3.5.5</ecNumber>
    </recommendedName>
    <alternativeName>
        <fullName evidence="18">Carbamoyl phosphate synthetase ammonia chain</fullName>
    </alternativeName>
</protein>
<reference evidence="21 22" key="1">
    <citation type="journal article" date="2014" name="Int. J. Syst. Evol. Microbiol.">
        <title>Complete genome sequence of Corynebacterium casei LMG S-19264T (=DSM 44701T), isolated from a smear-ripened cheese.</title>
        <authorList>
            <consortium name="US DOE Joint Genome Institute (JGI-PGF)"/>
            <person name="Walter F."/>
            <person name="Albersmeier A."/>
            <person name="Kalinowski J."/>
            <person name="Ruckert C."/>
        </authorList>
    </citation>
    <scope>NUCLEOTIDE SEQUENCE [LARGE SCALE GENOMIC DNA]</scope>
    <source>
        <strain evidence="21 22">CGMCC 4.7215</strain>
    </source>
</reference>
<comment type="cofactor">
    <cofactor evidence="18">
        <name>Mg(2+)</name>
        <dbReference type="ChEBI" id="CHEBI:18420"/>
    </cofactor>
    <cofactor evidence="18">
        <name>Mn(2+)</name>
        <dbReference type="ChEBI" id="CHEBI:29035"/>
    </cofactor>
    <text evidence="18">Binds 4 Mg(2+) or Mn(2+) ions per subunit.</text>
</comment>
<feature type="compositionally biased region" description="Basic and acidic residues" evidence="19">
    <location>
        <begin position="526"/>
        <end position="535"/>
    </location>
</feature>
<dbReference type="InterPro" id="IPR005480">
    <property type="entry name" value="CPSase_lsu_oligo"/>
</dbReference>
<dbReference type="Gene3D" id="1.10.1030.10">
    <property type="entry name" value="Carbamoyl-phosphate synthetase, large subunit oligomerisation domain"/>
    <property type="match status" value="1"/>
</dbReference>
<comment type="catalytic activity">
    <reaction evidence="15 18">
        <text>hydrogencarbonate + NH4(+) + 2 ATP = carbamoyl phosphate + 2 ADP + phosphate + 2 H(+)</text>
        <dbReference type="Rhea" id="RHEA:18029"/>
        <dbReference type="ChEBI" id="CHEBI:15378"/>
        <dbReference type="ChEBI" id="CHEBI:17544"/>
        <dbReference type="ChEBI" id="CHEBI:28938"/>
        <dbReference type="ChEBI" id="CHEBI:30616"/>
        <dbReference type="ChEBI" id="CHEBI:43474"/>
        <dbReference type="ChEBI" id="CHEBI:58228"/>
        <dbReference type="ChEBI" id="CHEBI:456216"/>
        <dbReference type="EC" id="6.3.4.16"/>
    </reaction>
</comment>
<feature type="binding site" evidence="18">
    <location>
        <position position="301"/>
    </location>
    <ligand>
        <name>Mn(2+)</name>
        <dbReference type="ChEBI" id="CHEBI:29035"/>
        <label>2</label>
    </ligand>
</feature>
<dbReference type="FunFam" id="3.30.470.20:FF:000001">
    <property type="entry name" value="Carbamoyl-phosphate synthase large chain"/>
    <property type="match status" value="1"/>
</dbReference>
<feature type="binding site" evidence="18">
    <location>
        <position position="869"/>
    </location>
    <ligand>
        <name>Mg(2+)</name>
        <dbReference type="ChEBI" id="CHEBI:18420"/>
        <label>3</label>
    </ligand>
</feature>
<evidence type="ECO:0000256" key="13">
    <source>
        <dbReference type="ARBA" id="ARBA00022975"/>
    </source>
</evidence>
<name>A0ABD5X3X3_9EURY</name>
<dbReference type="InterPro" id="IPR006275">
    <property type="entry name" value="CPSase_lsu"/>
</dbReference>
<feature type="binding site" evidence="18">
    <location>
        <position position="827"/>
    </location>
    <ligand>
        <name>ATP</name>
        <dbReference type="ChEBI" id="CHEBI:30616"/>
        <label>2</label>
    </ligand>
</feature>
<comment type="caution">
    <text evidence="18">Lacks conserved residue(s) required for the propagation of feature annotation.</text>
</comment>
<dbReference type="GO" id="GO:0004088">
    <property type="term" value="F:carbamoyl-phosphate synthase (glutamine-hydrolyzing) activity"/>
    <property type="evidence" value="ECO:0007669"/>
    <property type="project" value="UniProtKB-UniRule"/>
</dbReference>
<evidence type="ECO:0000256" key="9">
    <source>
        <dbReference type="ARBA" id="ARBA00022737"/>
    </source>
</evidence>
<dbReference type="EC" id="6.3.5.5" evidence="18"/>
<evidence type="ECO:0000313" key="22">
    <source>
        <dbReference type="Proteomes" id="UP001596414"/>
    </source>
</evidence>
<comment type="domain">
    <text evidence="18">The large subunit is composed of 2 ATP-grasp domains that are involved in binding the 2 ATP molecules needed for carbamoyl phosphate synthesis. The N-terminal ATP-grasp domain (referred to as the carboxyphosphate synthetic component) catalyzes the ATP-dependent phosphorylation of hydrogencarbonate to carboxyphosphate and the subsequent nucleophilic attack by ammonia to form a carbamate intermediate. The C-terminal ATP-grasp domain (referred to as the carbamoyl phosphate synthetic component) then catalyzes the phosphorylation of carbamate with the second ATP to form the end product carbamoyl phosphate. The reactive and unstable enzyme intermediates are sequentially channeled from one active site to the next through the interior of the protein over a distance of at least 96 A.</text>
</comment>
<dbReference type="PRINTS" id="PR00098">
    <property type="entry name" value="CPSASE"/>
</dbReference>
<feature type="binding site" evidence="18">
    <location>
        <position position="210"/>
    </location>
    <ligand>
        <name>ATP</name>
        <dbReference type="ChEBI" id="CHEBI:30616"/>
        <label>1</label>
    </ligand>
</feature>
<comment type="pathway">
    <text evidence="3 18">Amino-acid biosynthesis; L-arginine biosynthesis; carbamoyl phosphate from bicarbonate: step 1/1.</text>
</comment>
<evidence type="ECO:0000256" key="10">
    <source>
        <dbReference type="ARBA" id="ARBA00022741"/>
    </source>
</evidence>
<feature type="binding site" evidence="18">
    <location>
        <position position="869"/>
    </location>
    <ligand>
        <name>ATP</name>
        <dbReference type="ChEBI" id="CHEBI:30616"/>
        <label>2</label>
    </ligand>
</feature>
<dbReference type="Pfam" id="PF25596">
    <property type="entry name" value="CPSase_L_D1"/>
    <property type="match status" value="2"/>
</dbReference>
<comment type="subunit">
    <text evidence="17 18">Composed of two chains; the small (or glutamine) chain promotes the hydrolysis of glutamine to ammonia, which is used by the large (or ammonia) chain to synthesize carbamoyl phosphate. Tetramer of heterodimers (alpha,beta)4.</text>
</comment>
<dbReference type="EMBL" id="JBHSZQ010000011">
    <property type="protein sequence ID" value="MFC7125906.1"/>
    <property type="molecule type" value="Genomic_DNA"/>
</dbReference>
<feature type="binding site" evidence="18">
    <location>
        <position position="881"/>
    </location>
    <ligand>
        <name>Mn(2+)</name>
        <dbReference type="ChEBI" id="CHEBI:29035"/>
        <label>4</label>
    </ligand>
</feature>
<gene>
    <name evidence="18 21" type="primary">carB</name>
    <name evidence="21" type="ORF">ACFQJ7_07605</name>
</gene>
<evidence type="ECO:0000256" key="14">
    <source>
        <dbReference type="ARBA" id="ARBA00023211"/>
    </source>
</evidence>
<evidence type="ECO:0000256" key="2">
    <source>
        <dbReference type="ARBA" id="ARBA00004812"/>
    </source>
</evidence>
<feature type="domain" description="ATP-grasp" evidence="20">
    <location>
        <begin position="719"/>
        <end position="910"/>
    </location>
</feature>
<evidence type="ECO:0000256" key="5">
    <source>
        <dbReference type="ARBA" id="ARBA00022571"/>
    </source>
</evidence>
<dbReference type="PANTHER" id="PTHR11405">
    <property type="entry name" value="CARBAMOYLTRANSFERASE FAMILY MEMBER"/>
    <property type="match status" value="1"/>
</dbReference>
<dbReference type="NCBIfam" id="NF003671">
    <property type="entry name" value="PRK05294.1"/>
    <property type="match status" value="1"/>
</dbReference>
<feature type="region of interest" description="Carboxyphosphate synthetic domain" evidence="18">
    <location>
        <begin position="1"/>
        <end position="404"/>
    </location>
</feature>
<dbReference type="Gene3D" id="3.40.50.20">
    <property type="match status" value="2"/>
</dbReference>
<comment type="catalytic activity">
    <reaction evidence="18">
        <text>hydrogencarbonate + L-glutamine + 2 ATP + H2O = carbamoyl phosphate + L-glutamate + 2 ADP + phosphate + 2 H(+)</text>
        <dbReference type="Rhea" id="RHEA:18633"/>
        <dbReference type="ChEBI" id="CHEBI:15377"/>
        <dbReference type="ChEBI" id="CHEBI:15378"/>
        <dbReference type="ChEBI" id="CHEBI:17544"/>
        <dbReference type="ChEBI" id="CHEBI:29985"/>
        <dbReference type="ChEBI" id="CHEBI:30616"/>
        <dbReference type="ChEBI" id="CHEBI:43474"/>
        <dbReference type="ChEBI" id="CHEBI:58228"/>
        <dbReference type="ChEBI" id="CHEBI:58359"/>
        <dbReference type="ChEBI" id="CHEBI:456216"/>
        <dbReference type="EC" id="6.3.5.5"/>
    </reaction>
</comment>
<feature type="binding site" evidence="18">
    <location>
        <position position="303"/>
    </location>
    <ligand>
        <name>Mg(2+)</name>
        <dbReference type="ChEBI" id="CHEBI:18420"/>
        <label>2</label>
    </ligand>
</feature>
<comment type="pathway">
    <text evidence="2 18">Pyrimidine metabolism; UMP biosynthesis via de novo pathway; (S)-dihydroorotate from bicarbonate: step 1/3.</text>
</comment>
<dbReference type="FunFam" id="3.30.1490.20:FF:000001">
    <property type="entry name" value="Carbamoyl-phosphate synthase large chain"/>
    <property type="match status" value="1"/>
</dbReference>
<sequence length="1275" mass="139759">MTEGEDRTILLIGSGPIQIGQAAEFDYSGAQACRALQEEGARVVLVNSNPATIMTDPDMADEVYIEPINTEAITEIIRKEQPDGVIAGLGGQTGLNVTAELAEEGVLDEYDVDVMGTPLDTIYATEDRDEFRQRMEAIDEPVPASVTIESMAEVEEAVEAVGGLPVIMRTTYTLGGAGSGVIGDMDELKDAVRKGLSLSRDNRVMITESIDGWIELEYEVMRDADDSCIIICNMENIDPMGIHTGESVVVTPSQVIPDEGHQEMRDTALKVIRELGIQGGCNIQFAWHDDGTPGGEYRVVEVNPRVSRSSALASKATGYPIARVTAKVALGKRLHEIKNEITGETTAAFEPAIDYIVTKVPRWPKDKFPDVDFELGPAMKSTGEAMAIGRTFEESLLKALRSSEYDPAADWSEVSDEELETEFLTSPTPDRPYAMFEAFERDFSVDEVVELTEIREWYVERYKRIAEAAGAPADGDFESAANVGFTDHEITALAGGEFNDTHASWLPDSLLDKRGTVEGNPAPDGGEQHSSEPRSDGGTVATVDSVEEKTVDRDFKLVDTCAGEFAASTPYYYSARDPVSELSRDELMVDRDIESVVVVGGGPIRIGQGVEFDYCSVHAIRALREMGIDAHVVNNNPETVSTDYDTSDGLFFEPITAEEVADVIESTNADGVMVQFGGQTSVDIGHPLEQELDRRGLDCEILGTSVDAMDLAEDRDRFNKLMGNLGIAQADGATATSREEALDLAHDIGYPVLVRPSYVLGGRAMEVVYNDEDLETYIEEAVRVSPEKPILIDEFLSDAVELDVDAVSDGENVLIGGVMEHVETAGVHSGDSACMIPPRSLGRDVNRRVREVVEDIAEALDTVGLLNVQLAVRDGEVYVLEANPRSSRTVPFVSKATGVPIAKIAAKVMAGESLDDLDYEEQIPDEVSVKDVVLPFDRLPGSDPRLGPEMKSTGEVMGTAQTFGKAYEKAQMSRGRPIPKEGTALVDLPVVGYTEFFDAVDFSDFEDDDDLENALRSGEIDFVLTRDRDVLEICVEEDTPYFSTIESAQAGLEAIRHSEEPIDVEPIDERPKLQEYWGQPKNREDLRTQIEALRSVADAGYLDALSDEGGDLAEFGDALDTVVDTIDNSVLLMEASADEGGHLDEVETRLTNHGYDTRQATGLPDVEGRPAEEKRAIYMMLSKFSVLVDYDSSRRLTEYETAKAHNNVLAYLVPADNERQTTHMIGGHEDGNSSHIRKFEFDEEPTEVLDEAISWAESVIERRRESTRDRLPWSR</sequence>
<evidence type="ECO:0000256" key="18">
    <source>
        <dbReference type="HAMAP-Rule" id="MF_01210"/>
    </source>
</evidence>
<feature type="binding site" evidence="18">
    <location>
        <position position="215"/>
    </location>
    <ligand>
        <name>ATP</name>
        <dbReference type="ChEBI" id="CHEBI:30616"/>
        <label>1</label>
    </ligand>
</feature>
<dbReference type="Proteomes" id="UP001596414">
    <property type="component" value="Unassembled WGS sequence"/>
</dbReference>
<feature type="binding site" evidence="18">
    <location>
        <position position="869"/>
    </location>
    <ligand>
        <name>Mn(2+)</name>
        <dbReference type="ChEBI" id="CHEBI:29035"/>
        <label>3</label>
    </ligand>
</feature>
<evidence type="ECO:0000256" key="8">
    <source>
        <dbReference type="ARBA" id="ARBA00022723"/>
    </source>
</evidence>
<feature type="binding site" evidence="18">
    <location>
        <position position="241"/>
    </location>
    <ligand>
        <name>ATP</name>
        <dbReference type="ChEBI" id="CHEBI:30616"/>
        <label>1</label>
    </ligand>
</feature>
<dbReference type="GO" id="GO:0006526">
    <property type="term" value="P:L-arginine biosynthetic process"/>
    <property type="evidence" value="ECO:0007669"/>
    <property type="project" value="UniProtKB-UniRule"/>
</dbReference>
<comment type="caution">
    <text evidence="21">The sequence shown here is derived from an EMBL/GenBank/DDBJ whole genome shotgun (WGS) entry which is preliminary data.</text>
</comment>
<feature type="binding site" evidence="18">
    <location>
        <position position="242"/>
    </location>
    <ligand>
        <name>ATP</name>
        <dbReference type="ChEBI" id="CHEBI:30616"/>
        <label>1</label>
    </ligand>
</feature>
<keyword evidence="14" id="KW-0464">Manganese</keyword>
<dbReference type="InterPro" id="IPR016185">
    <property type="entry name" value="PreATP-grasp_dom_sf"/>
</dbReference>
<keyword evidence="12" id="KW-0460">Magnesium</keyword>
<dbReference type="SUPFAM" id="SSF56059">
    <property type="entry name" value="Glutathione synthetase ATP-binding domain-like"/>
    <property type="match status" value="2"/>
</dbReference>
<comment type="cofactor">
    <cofactor evidence="1">
        <name>Mn(2+)</name>
        <dbReference type="ChEBI" id="CHEBI:29035"/>
    </cofactor>
</comment>
<dbReference type="FunFam" id="3.40.50.20:FF:000001">
    <property type="entry name" value="Carbamoyl-phosphate synthase large chain"/>
    <property type="match status" value="2"/>
</dbReference>
<feature type="binding site" evidence="18">
    <location>
        <position position="301"/>
    </location>
    <ligand>
        <name>ATP</name>
        <dbReference type="ChEBI" id="CHEBI:30616"/>
        <label>1</label>
    </ligand>
</feature>
<dbReference type="Gene3D" id="3.30.470.20">
    <property type="entry name" value="ATP-grasp fold, B domain"/>
    <property type="match status" value="2"/>
</dbReference>
<feature type="binding site" evidence="18">
    <location>
        <position position="303"/>
    </location>
    <ligand>
        <name>Mn(2+)</name>
        <dbReference type="ChEBI" id="CHEBI:29035"/>
        <label>2</label>
    </ligand>
</feature>
<dbReference type="GO" id="GO:0044205">
    <property type="term" value="P:'de novo' UMP biosynthetic process"/>
    <property type="evidence" value="ECO:0007669"/>
    <property type="project" value="UniProtKB-UniRule"/>
</dbReference>
<feature type="binding site" evidence="18">
    <location>
        <position position="881"/>
    </location>
    <ligand>
        <name>Mn(2+)</name>
        <dbReference type="ChEBI" id="CHEBI:29035"/>
        <label>3</label>
    </ligand>
</feature>
<feature type="binding site" evidence="18">
    <location>
        <position position="801"/>
    </location>
    <ligand>
        <name>ATP</name>
        <dbReference type="ChEBI" id="CHEBI:30616"/>
        <label>2</label>
    </ligand>
</feature>
<dbReference type="InterPro" id="IPR005483">
    <property type="entry name" value="CPSase_dom"/>
</dbReference>
<organism evidence="21 22">
    <name type="scientific">Halovenus rubra</name>
    <dbReference type="NCBI Taxonomy" id="869890"/>
    <lineage>
        <taxon>Archaea</taxon>
        <taxon>Methanobacteriati</taxon>
        <taxon>Methanobacteriota</taxon>
        <taxon>Stenosarchaea group</taxon>
        <taxon>Halobacteria</taxon>
        <taxon>Halobacteriales</taxon>
        <taxon>Haloarculaceae</taxon>
        <taxon>Halovenus</taxon>
    </lineage>
</organism>
<feature type="binding site" evidence="18">
    <location>
        <position position="881"/>
    </location>
    <ligand>
        <name>ATP</name>
        <dbReference type="ChEBI" id="CHEBI:30616"/>
        <label>2</label>
    </ligand>
</feature>
<evidence type="ECO:0000256" key="1">
    <source>
        <dbReference type="ARBA" id="ARBA00001936"/>
    </source>
</evidence>
<dbReference type="GO" id="GO:0004087">
    <property type="term" value="F:carbamoyl-phosphate synthase (ammonia) activity"/>
    <property type="evidence" value="ECO:0007669"/>
    <property type="project" value="UniProtKB-EC"/>
</dbReference>
<feature type="binding site" evidence="18">
    <location>
        <position position="208"/>
    </location>
    <ligand>
        <name>ATP</name>
        <dbReference type="ChEBI" id="CHEBI:30616"/>
        <label>1</label>
    </ligand>
</feature>
<evidence type="ECO:0000256" key="4">
    <source>
        <dbReference type="ARBA" id="ARBA00009799"/>
    </source>
</evidence>
<evidence type="ECO:0000256" key="17">
    <source>
        <dbReference type="ARBA" id="ARBA00062056"/>
    </source>
</evidence>
<feature type="binding site" evidence="18">
    <location>
        <position position="826"/>
    </location>
    <ligand>
        <name>ATP</name>
        <dbReference type="ChEBI" id="CHEBI:30616"/>
        <label>2</label>
    </ligand>
</feature>
<keyword evidence="8" id="KW-0479">Metal-binding</keyword>
<dbReference type="InterPro" id="IPR058047">
    <property type="entry name" value="CPSase_preATP-grasp"/>
</dbReference>
<dbReference type="GO" id="GO:0005524">
    <property type="term" value="F:ATP binding"/>
    <property type="evidence" value="ECO:0007669"/>
    <property type="project" value="UniProtKB-UniRule"/>
</dbReference>
<dbReference type="FunFam" id="3.30.470.20:FF:000013">
    <property type="entry name" value="Carbamoyl-phosphate synthase large chain"/>
    <property type="match status" value="1"/>
</dbReference>
<dbReference type="PANTHER" id="PTHR11405:SF53">
    <property type="entry name" value="CARBAMOYL-PHOSPHATE SYNTHASE [AMMONIA], MITOCHONDRIAL"/>
    <property type="match status" value="1"/>
</dbReference>
<feature type="binding site" evidence="18">
    <location>
        <position position="883"/>
    </location>
    <ligand>
        <name>Mn(2+)</name>
        <dbReference type="ChEBI" id="CHEBI:29035"/>
        <label>4</label>
    </ligand>
</feature>
<evidence type="ECO:0000259" key="20">
    <source>
        <dbReference type="PROSITE" id="PS50975"/>
    </source>
</evidence>
<dbReference type="AlphaFoldDB" id="A0ABD5X3X3"/>
<feature type="binding site" evidence="18">
    <location>
        <position position="243"/>
    </location>
    <ligand>
        <name>ATP</name>
        <dbReference type="ChEBI" id="CHEBI:30616"/>
        <label>1</label>
    </ligand>
</feature>